<dbReference type="GO" id="GO:0005743">
    <property type="term" value="C:mitochondrial inner membrane"/>
    <property type="evidence" value="ECO:0007669"/>
    <property type="project" value="UniProtKB-SubCell"/>
</dbReference>
<dbReference type="InterPro" id="IPR008688">
    <property type="entry name" value="ATP_synth_Bsub_B/MI25"/>
</dbReference>
<dbReference type="AlphaFoldDB" id="A0AAV2AFS5"/>
<evidence type="ECO:0000256" key="4">
    <source>
        <dbReference type="ARBA" id="ARBA00022781"/>
    </source>
</evidence>
<protein>
    <recommendedName>
        <fullName evidence="9">ATP synthase subunit b</fullName>
    </recommendedName>
</protein>
<evidence type="ECO:0000256" key="9">
    <source>
        <dbReference type="RuleBase" id="RU368017"/>
    </source>
</evidence>
<dbReference type="SUPFAM" id="SSF161060">
    <property type="entry name" value="ATP synthase B chain-like"/>
    <property type="match status" value="1"/>
</dbReference>
<dbReference type="GO" id="GO:0045259">
    <property type="term" value="C:proton-transporting ATP synthase complex"/>
    <property type="evidence" value="ECO:0007669"/>
    <property type="project" value="UniProtKB-KW"/>
</dbReference>
<dbReference type="Proteomes" id="UP001497382">
    <property type="component" value="Unassembled WGS sequence"/>
</dbReference>
<dbReference type="InterPro" id="IPR013837">
    <property type="entry name" value="ATP_synth_F0_suB"/>
</dbReference>
<comment type="function">
    <text evidence="9">Subunit b, of the mitochondrial membrane ATP synthase complex (F(1)F(0) ATP synthase or Complex V) that produces ATP from ADP in the presence of a proton gradient across the membrane which is generated by electron transport complexes of the respiratory chain. ATP synthase complex consist of a soluble F(1) head domain - the catalytic core - and a membrane F(1) domain - the membrane proton channel. These two domains are linked by a central stalk rotating inside the F(1) region and a stationary peripheral stalk. During catalysis, ATP synthesis in the catalytic domain of F(1) is coupled via a rotary mechanism of the central stalk subunits to proton translocation. In vivo, can only synthesize ATP although its ATP hydrolase activity can be activated artificially in vitro. Part of the complex F(0) domain. Part of the complex F(0) domain and the peripheric stalk, which acts as a stator to hold the catalytic alpha(3)beta(3) subcomplex and subunit a/ATP6 static relative to the rotary elements.</text>
</comment>
<comment type="subcellular location">
    <subcellularLocation>
        <location evidence="9">Mitochondrion</location>
    </subcellularLocation>
    <subcellularLocation>
        <location evidence="9">Mitochondrion inner membrane</location>
    </subcellularLocation>
</comment>
<sequence>AFKSDIIFADNLKLNLAACCPSSGRSQGEFEQFIYRLAKIFKMFSRALVLQKGIPKAVAVRCLAPISFQRTGTTAPAPVPEASKGFDLAAHKEKIAALLKEELPKPYDGPERDLVNFPRRVRLEYPGKVRLGFLPDEWFTFFYKKTGVTGPYVFGAGLLTFLLSKELYVIEHEFSTGVAIFLLVYTAVKKFGPSARKWMDDEFARNVKEMEDHKKSSMDALNTAIENEKKNVWYAEGQKILMNAKRENVQMQLETEYRRRFMHVYEQVKKRLDYQLDLINTTRKLEQKHMVDWIVNNVVKSITPQQEKEALQKCIEDLKILSAKAY</sequence>
<evidence type="ECO:0000313" key="11">
    <source>
        <dbReference type="Proteomes" id="UP001497382"/>
    </source>
</evidence>
<gene>
    <name evidence="10" type="ORF">LARSCL_LOCUS12290</name>
</gene>
<evidence type="ECO:0000256" key="7">
    <source>
        <dbReference type="ARBA" id="ARBA00023128"/>
    </source>
</evidence>
<dbReference type="EMBL" id="CAXIEN010000161">
    <property type="protein sequence ID" value="CAL1282878.1"/>
    <property type="molecule type" value="Genomic_DNA"/>
</dbReference>
<organism evidence="10 11">
    <name type="scientific">Larinioides sclopetarius</name>
    <dbReference type="NCBI Taxonomy" id="280406"/>
    <lineage>
        <taxon>Eukaryota</taxon>
        <taxon>Metazoa</taxon>
        <taxon>Ecdysozoa</taxon>
        <taxon>Arthropoda</taxon>
        <taxon>Chelicerata</taxon>
        <taxon>Arachnida</taxon>
        <taxon>Araneae</taxon>
        <taxon>Araneomorphae</taxon>
        <taxon>Entelegynae</taxon>
        <taxon>Araneoidea</taxon>
        <taxon>Araneidae</taxon>
        <taxon>Larinioides</taxon>
    </lineage>
</organism>
<dbReference type="PANTHER" id="PTHR12733">
    <property type="entry name" value="MITOCHONDRIAL ATP SYNTHASE B CHAIN"/>
    <property type="match status" value="1"/>
</dbReference>
<feature type="non-terminal residue" evidence="10">
    <location>
        <position position="1"/>
    </location>
</feature>
<evidence type="ECO:0000256" key="2">
    <source>
        <dbReference type="ARBA" id="ARBA00022448"/>
    </source>
</evidence>
<dbReference type="Pfam" id="PF05405">
    <property type="entry name" value="Mt_ATP-synt_B"/>
    <property type="match status" value="1"/>
</dbReference>
<evidence type="ECO:0000256" key="8">
    <source>
        <dbReference type="ARBA" id="ARBA00023136"/>
    </source>
</evidence>
<evidence type="ECO:0000256" key="5">
    <source>
        <dbReference type="ARBA" id="ARBA00022792"/>
    </source>
</evidence>
<reference evidence="10 11" key="1">
    <citation type="submission" date="2024-04" db="EMBL/GenBank/DDBJ databases">
        <authorList>
            <person name="Rising A."/>
            <person name="Reimegard J."/>
            <person name="Sonavane S."/>
            <person name="Akerstrom W."/>
            <person name="Nylinder S."/>
            <person name="Hedman E."/>
            <person name="Kallberg Y."/>
        </authorList>
    </citation>
    <scope>NUCLEOTIDE SEQUENCE [LARGE SCALE GENOMIC DNA]</scope>
</reference>
<keyword evidence="11" id="KW-1185">Reference proteome</keyword>
<keyword evidence="5 9" id="KW-0999">Mitochondrion inner membrane</keyword>
<keyword evidence="8 9" id="KW-0472">Membrane</keyword>
<name>A0AAV2AFS5_9ARAC</name>
<evidence type="ECO:0000256" key="1">
    <source>
        <dbReference type="ARBA" id="ARBA00007479"/>
    </source>
</evidence>
<dbReference type="GO" id="GO:0046933">
    <property type="term" value="F:proton-transporting ATP synthase activity, rotational mechanism"/>
    <property type="evidence" value="ECO:0007669"/>
    <property type="project" value="TreeGrafter"/>
</dbReference>
<evidence type="ECO:0000313" key="10">
    <source>
        <dbReference type="EMBL" id="CAL1282878.1"/>
    </source>
</evidence>
<keyword evidence="6 9" id="KW-0406">Ion transport</keyword>
<evidence type="ECO:0000256" key="6">
    <source>
        <dbReference type="ARBA" id="ARBA00023065"/>
    </source>
</evidence>
<keyword evidence="7 9" id="KW-0496">Mitochondrion</keyword>
<dbReference type="PANTHER" id="PTHR12733:SF3">
    <property type="entry name" value="ATP SYNTHASE F(0) COMPLEX SUBUNIT B1, MITOCHONDRIAL"/>
    <property type="match status" value="1"/>
</dbReference>
<comment type="subunit">
    <text evidence="9">F-type ATPases have 2 components, CF(1) - the catalytic core - and CF(0) - the membrane proton channel. CF(1) and CF(0) have multiple subunits.</text>
</comment>
<keyword evidence="4 9" id="KW-0375">Hydrogen ion transport</keyword>
<proteinExistence type="inferred from homology"/>
<comment type="similarity">
    <text evidence="1 9">Belongs to the eukaryotic ATPase B chain family.</text>
</comment>
<evidence type="ECO:0000256" key="3">
    <source>
        <dbReference type="ARBA" id="ARBA00022547"/>
    </source>
</evidence>
<keyword evidence="3 9" id="KW-0138">CF(0)</keyword>
<keyword evidence="2 9" id="KW-0813">Transport</keyword>
<comment type="caution">
    <text evidence="10">The sequence shown here is derived from an EMBL/GenBank/DDBJ whole genome shotgun (WGS) entry which is preliminary data.</text>
</comment>
<accession>A0AAV2AFS5</accession>
<dbReference type="Gene3D" id="1.20.5.2210">
    <property type="match status" value="1"/>
</dbReference>